<dbReference type="InterPro" id="IPR036770">
    <property type="entry name" value="Ankyrin_rpt-contain_sf"/>
</dbReference>
<accession>A0AA86P5V2</accession>
<dbReference type="AlphaFoldDB" id="A0AA86P5V2"/>
<reference evidence="2" key="1">
    <citation type="submission" date="2023-06" db="EMBL/GenBank/DDBJ databases">
        <authorList>
            <person name="Kurt Z."/>
        </authorList>
    </citation>
    <scope>NUCLEOTIDE SEQUENCE</scope>
</reference>
<gene>
    <name evidence="2" type="ORF">HINF_LOCUS19655</name>
    <name evidence="3" type="ORF">HINF_LOCUS69689</name>
</gene>
<dbReference type="EMBL" id="CAXDID020000510">
    <property type="protein sequence ID" value="CAL6098610.1"/>
    <property type="molecule type" value="Genomic_DNA"/>
</dbReference>
<evidence type="ECO:0000313" key="3">
    <source>
        <dbReference type="EMBL" id="CAL6098610.1"/>
    </source>
</evidence>
<dbReference type="InterPro" id="IPR002110">
    <property type="entry name" value="Ankyrin_rpt"/>
</dbReference>
<dbReference type="Pfam" id="PF00023">
    <property type="entry name" value="Ank"/>
    <property type="match status" value="1"/>
</dbReference>
<dbReference type="Proteomes" id="UP001642409">
    <property type="component" value="Unassembled WGS sequence"/>
</dbReference>
<dbReference type="Gene3D" id="1.25.40.20">
    <property type="entry name" value="Ankyrin repeat-containing domain"/>
    <property type="match status" value="1"/>
</dbReference>
<organism evidence="2">
    <name type="scientific">Hexamita inflata</name>
    <dbReference type="NCBI Taxonomy" id="28002"/>
    <lineage>
        <taxon>Eukaryota</taxon>
        <taxon>Metamonada</taxon>
        <taxon>Diplomonadida</taxon>
        <taxon>Hexamitidae</taxon>
        <taxon>Hexamitinae</taxon>
        <taxon>Hexamita</taxon>
    </lineage>
</organism>
<proteinExistence type="predicted"/>
<evidence type="ECO:0000313" key="4">
    <source>
        <dbReference type="Proteomes" id="UP001642409"/>
    </source>
</evidence>
<sequence>MCYPTNRTLWFNAAKEDDLEYIIEHADKMTRKRDQRQTDLANNIFQGFTALHYACLFGNHHLLTFLLRMECDMLTTVENLIPAPGIQDIKLFLLPKGSNFYQIAILSKHPQLVEEIRYMVQADPDFIWCPPISKLYSSLSIASLCLYEDVIDVINTPEMLQKELDLHISGLLTPIGLACKYGNHYAMKAYLQLCSNIWYRGSIYYMILQKQNGQTVLNLLQEAKSGDKEKTKLYFLQILDMAKSDQYYGKFAEQFEGTEDLDIKLEATMQQSPVSKKSLRQLRQKSMKALKQSQKYFKKQPIRNILQEKGIINNESNIGELNLVNQSKLRIIRQELGFNDSLEIQADIIIQGNDSEIINNQVQKKSNSIQQ</sequence>
<comment type="caution">
    <text evidence="2">The sequence shown here is derived from an EMBL/GenBank/DDBJ whole genome shotgun (WGS) entry which is preliminary data.</text>
</comment>
<evidence type="ECO:0000256" key="1">
    <source>
        <dbReference type="PROSITE-ProRule" id="PRU00023"/>
    </source>
</evidence>
<evidence type="ECO:0000313" key="2">
    <source>
        <dbReference type="EMBL" id="CAI9932010.1"/>
    </source>
</evidence>
<dbReference type="SUPFAM" id="SSF48403">
    <property type="entry name" value="Ankyrin repeat"/>
    <property type="match status" value="1"/>
</dbReference>
<name>A0AA86P5V2_9EUKA</name>
<feature type="repeat" description="ANK" evidence="1">
    <location>
        <begin position="46"/>
        <end position="78"/>
    </location>
</feature>
<evidence type="ECO:0008006" key="5">
    <source>
        <dbReference type="Google" id="ProtNLM"/>
    </source>
</evidence>
<dbReference type="PROSITE" id="PS50088">
    <property type="entry name" value="ANK_REPEAT"/>
    <property type="match status" value="1"/>
</dbReference>
<reference evidence="3 4" key="2">
    <citation type="submission" date="2024-07" db="EMBL/GenBank/DDBJ databases">
        <authorList>
            <person name="Akdeniz Z."/>
        </authorList>
    </citation>
    <scope>NUCLEOTIDE SEQUENCE [LARGE SCALE GENOMIC DNA]</scope>
</reference>
<dbReference type="EMBL" id="CATOUU010000500">
    <property type="protein sequence ID" value="CAI9932010.1"/>
    <property type="molecule type" value="Genomic_DNA"/>
</dbReference>
<keyword evidence="1" id="KW-0040">ANK repeat</keyword>
<protein>
    <recommendedName>
        <fullName evidence="5">Ankyrin repeat protein</fullName>
    </recommendedName>
</protein>
<keyword evidence="4" id="KW-1185">Reference proteome</keyword>